<dbReference type="Proteomes" id="UP000826661">
    <property type="component" value="Chromosome VII"/>
</dbReference>
<dbReference type="AlphaFoldDB" id="A0A8G0LRP2"/>
<keyword evidence="2" id="KW-1133">Transmembrane helix</keyword>
<feature type="compositionally biased region" description="Polar residues" evidence="1">
    <location>
        <begin position="412"/>
        <end position="426"/>
    </location>
</feature>
<sequence>MRLCIFITSRNQQLPATARPPLFCSWLHQRASTLPARTARYSTAIITTSTGPLRDSPAPSQGPSLVFVNSFKLSIAVLQAWHVAQAGPVFLPKLPSPQSNPSLHSLSQTPKKETKGHPPTQSKDGQARLSPKKKKAMLRLLTSFAAAGAVLPAAEAILVAPDSPCSTNCGNVLDSTAPDDLVCTPGQYTGGYNNNAGTVFQGCVQCELNSGYVTKNNYSDNEAALYNLRYAVSYCVFNEPSHYDFMDNPCVTSKACGVFANAIAYQNLSVTYDDYGYCDTWPTGDSVDFHGCIECLQVSNNYLANFVTVLQAGCEQKPMDGLTLGLQGNIFSSDVVNITEPTPTAKVDPAWFDHGPLGLGGKVGVAVAGFILLLTLAGVFIVCRGRRRRKAFLRKLQTNMPPMKSNAGGWPSVSTNPHDSNETPISQRPLRNWDDSPMTGNTEKTFPRYFSPYSSQFNSPISATEVNHMPWPEPAHGSPQSPREIGLALGSAIDINNASHERWVSSPDDKGKMKEEAYEMQYVDSAGSGIVANKQPIHVEAPILAHPGYGRNSDSPPRQYDVNGNAV</sequence>
<feature type="region of interest" description="Disordered" evidence="1">
    <location>
        <begin position="403"/>
        <end position="437"/>
    </location>
</feature>
<feature type="compositionally biased region" description="Polar residues" evidence="1">
    <location>
        <begin position="96"/>
        <end position="109"/>
    </location>
</feature>
<reference evidence="3 4" key="1">
    <citation type="journal article" date="2021" name="BMC Genomics">
        <title>Telomere-to-telomere genome assembly of asparaginase-producing Trichoderma simmonsii.</title>
        <authorList>
            <person name="Chung D."/>
            <person name="Kwon Y.M."/>
            <person name="Yang Y."/>
        </authorList>
    </citation>
    <scope>NUCLEOTIDE SEQUENCE [LARGE SCALE GENOMIC DNA]</scope>
    <source>
        <strain evidence="3 4">GH-Sj1</strain>
    </source>
</reference>
<proteinExistence type="predicted"/>
<protein>
    <recommendedName>
        <fullName evidence="5">Lpxtg-domain-containing protein</fullName>
    </recommendedName>
</protein>
<evidence type="ECO:0000256" key="2">
    <source>
        <dbReference type="SAM" id="Phobius"/>
    </source>
</evidence>
<evidence type="ECO:0000313" key="3">
    <source>
        <dbReference type="EMBL" id="QYT05715.1"/>
    </source>
</evidence>
<keyword evidence="2" id="KW-0472">Membrane</keyword>
<evidence type="ECO:0000313" key="4">
    <source>
        <dbReference type="Proteomes" id="UP000826661"/>
    </source>
</evidence>
<evidence type="ECO:0008006" key="5">
    <source>
        <dbReference type="Google" id="ProtNLM"/>
    </source>
</evidence>
<feature type="transmembrane region" description="Helical" evidence="2">
    <location>
        <begin position="363"/>
        <end position="383"/>
    </location>
</feature>
<accession>A0A8G0LRP2</accession>
<name>A0A8G0LRP2_9HYPO</name>
<feature type="region of interest" description="Disordered" evidence="1">
    <location>
        <begin position="95"/>
        <end position="131"/>
    </location>
</feature>
<gene>
    <name evidence="3" type="ORF">H0G86_012600</name>
</gene>
<keyword evidence="4" id="KW-1185">Reference proteome</keyword>
<keyword evidence="2" id="KW-0812">Transmembrane</keyword>
<organism evidence="3 4">
    <name type="scientific">Trichoderma simmonsii</name>
    <dbReference type="NCBI Taxonomy" id="1491479"/>
    <lineage>
        <taxon>Eukaryota</taxon>
        <taxon>Fungi</taxon>
        <taxon>Dikarya</taxon>
        <taxon>Ascomycota</taxon>
        <taxon>Pezizomycotina</taxon>
        <taxon>Sordariomycetes</taxon>
        <taxon>Hypocreomycetidae</taxon>
        <taxon>Hypocreales</taxon>
        <taxon>Hypocreaceae</taxon>
        <taxon>Trichoderma</taxon>
    </lineage>
</organism>
<feature type="region of interest" description="Disordered" evidence="1">
    <location>
        <begin position="545"/>
        <end position="567"/>
    </location>
</feature>
<dbReference type="EMBL" id="CP075870">
    <property type="protein sequence ID" value="QYT05715.1"/>
    <property type="molecule type" value="Genomic_DNA"/>
</dbReference>
<evidence type="ECO:0000256" key="1">
    <source>
        <dbReference type="SAM" id="MobiDB-lite"/>
    </source>
</evidence>